<evidence type="ECO:0000313" key="1">
    <source>
        <dbReference type="EMBL" id="EFE08574.1"/>
    </source>
</evidence>
<sequence>MNASQQIKSKSVSSSGLVSRQPAIIAQFFPISLQTNRVFTLCVNDY</sequence>
<accession>D4BBV6</accession>
<name>D4BBV6_9ENTR</name>
<gene>
    <name evidence="1" type="ORF">CIT292_07896</name>
</gene>
<dbReference type="HOGENOM" id="CLU_3181817_0_0_6"/>
<dbReference type="EMBL" id="ABWL02000007">
    <property type="protein sequence ID" value="EFE08574.1"/>
    <property type="molecule type" value="Genomic_DNA"/>
</dbReference>
<protein>
    <submittedName>
        <fullName evidence="1">Uncharacterized protein</fullName>
    </submittedName>
</protein>
<reference evidence="1 2" key="1">
    <citation type="submission" date="2010-02" db="EMBL/GenBank/DDBJ databases">
        <authorList>
            <person name="Weinstock G."/>
            <person name="Sodergren E."/>
            <person name="Clifton S."/>
            <person name="Fulton L."/>
            <person name="Fulton B."/>
            <person name="Courtney L."/>
            <person name="Fronick C."/>
            <person name="Harrison M."/>
            <person name="Strong C."/>
            <person name="Farmer C."/>
            <person name="Delahaunty K."/>
            <person name="Markovic C."/>
            <person name="Hall O."/>
            <person name="Minx P."/>
            <person name="Tomlinson C."/>
            <person name="Mitreva M."/>
            <person name="Nelson J."/>
            <person name="Hou S."/>
            <person name="Wollam A."/>
            <person name="Pepin K.H."/>
            <person name="Johnson M."/>
            <person name="Bhonagiri V."/>
            <person name="Zhang X."/>
            <person name="Suruliraj S."/>
            <person name="Warren W."/>
            <person name="Chinwalla A."/>
            <person name="Mardis E.R."/>
            <person name="Wilson R.K."/>
        </authorList>
    </citation>
    <scope>NUCLEOTIDE SEQUENCE [LARGE SCALE GENOMIC DNA]</scope>
    <source>
        <strain evidence="1 2">ATCC 29220</strain>
    </source>
</reference>
<organism evidence="1 2">
    <name type="scientific">Citrobacter youngae ATCC 29220</name>
    <dbReference type="NCBI Taxonomy" id="500640"/>
    <lineage>
        <taxon>Bacteria</taxon>
        <taxon>Pseudomonadati</taxon>
        <taxon>Pseudomonadota</taxon>
        <taxon>Gammaproteobacteria</taxon>
        <taxon>Enterobacterales</taxon>
        <taxon>Enterobacteriaceae</taxon>
        <taxon>Citrobacter</taxon>
        <taxon>Citrobacter freundii complex</taxon>
    </lineage>
</organism>
<dbReference type="AlphaFoldDB" id="D4BBV6"/>
<comment type="caution">
    <text evidence="1">The sequence shown here is derived from an EMBL/GenBank/DDBJ whole genome shotgun (WGS) entry which is preliminary data.</text>
</comment>
<dbReference type="Proteomes" id="UP000003880">
    <property type="component" value="Unassembled WGS sequence"/>
</dbReference>
<evidence type="ECO:0000313" key="2">
    <source>
        <dbReference type="Proteomes" id="UP000003880"/>
    </source>
</evidence>
<proteinExistence type="predicted"/>